<reference evidence="1 2" key="1">
    <citation type="journal article" date="2018" name="Sci. Rep.">
        <title>Comparative genomics provides insights into the lifestyle and reveals functional heterogeneity of dark septate endophytic fungi.</title>
        <authorList>
            <person name="Knapp D.G."/>
            <person name="Nemeth J.B."/>
            <person name="Barry K."/>
            <person name="Hainaut M."/>
            <person name="Henrissat B."/>
            <person name="Johnson J."/>
            <person name="Kuo A."/>
            <person name="Lim J.H.P."/>
            <person name="Lipzen A."/>
            <person name="Nolan M."/>
            <person name="Ohm R.A."/>
            <person name="Tamas L."/>
            <person name="Grigoriev I.V."/>
            <person name="Spatafora J.W."/>
            <person name="Nagy L.G."/>
            <person name="Kovacs G.M."/>
        </authorList>
    </citation>
    <scope>NUCLEOTIDE SEQUENCE [LARGE SCALE GENOMIC DNA]</scope>
    <source>
        <strain evidence="1 2">DSE2036</strain>
    </source>
</reference>
<evidence type="ECO:0000313" key="2">
    <source>
        <dbReference type="Proteomes" id="UP000244855"/>
    </source>
</evidence>
<name>A0A2V1DKB3_9PLEO</name>
<organism evidence="1 2">
    <name type="scientific">Periconia macrospinosa</name>
    <dbReference type="NCBI Taxonomy" id="97972"/>
    <lineage>
        <taxon>Eukaryota</taxon>
        <taxon>Fungi</taxon>
        <taxon>Dikarya</taxon>
        <taxon>Ascomycota</taxon>
        <taxon>Pezizomycotina</taxon>
        <taxon>Dothideomycetes</taxon>
        <taxon>Pleosporomycetidae</taxon>
        <taxon>Pleosporales</taxon>
        <taxon>Massarineae</taxon>
        <taxon>Periconiaceae</taxon>
        <taxon>Periconia</taxon>
    </lineage>
</organism>
<protein>
    <submittedName>
        <fullName evidence="1">Uncharacterized protein</fullName>
    </submittedName>
</protein>
<accession>A0A2V1DKB3</accession>
<dbReference type="EMBL" id="KZ805409">
    <property type="protein sequence ID" value="PVH98636.1"/>
    <property type="molecule type" value="Genomic_DNA"/>
</dbReference>
<evidence type="ECO:0000313" key="1">
    <source>
        <dbReference type="EMBL" id="PVH98636.1"/>
    </source>
</evidence>
<dbReference type="STRING" id="97972.A0A2V1DKB3"/>
<dbReference type="OrthoDB" id="5068804at2759"/>
<keyword evidence="2" id="KW-1185">Reference proteome</keyword>
<dbReference type="AlphaFoldDB" id="A0A2V1DKB3"/>
<gene>
    <name evidence="1" type="ORF">DM02DRAFT_657154</name>
</gene>
<dbReference type="Proteomes" id="UP000244855">
    <property type="component" value="Unassembled WGS sequence"/>
</dbReference>
<proteinExistence type="predicted"/>
<sequence>MASTTFSLEAALQSLDEEGYVVLEDTGVGAIVSEMEQREFAFLSPYGLDYCKQHVLDNPRVRSILEALFNRCILGHWLRYNELPGHFECFSKGGSEAGLHFLAVHQWQKGSRVACWNGSHRADLPTQTSRRSTFETTQVALVEAGFKAYVREFPEGGLVIRDPRLYIESRTGYAITFVFAKEEVLVDWPKIVLLDKPELREKVANMESTKIGVNFAFQDPNGKLST</sequence>